<dbReference type="OrthoDB" id="15954at2759"/>
<dbReference type="InterPro" id="IPR015413">
    <property type="entry name" value="Methionyl/Leucyl_tRNA_Synth"/>
</dbReference>
<dbReference type="InterPro" id="IPR001412">
    <property type="entry name" value="aa-tRNA-synth_I_CS"/>
</dbReference>
<evidence type="ECO:0000256" key="3">
    <source>
        <dbReference type="ARBA" id="ARBA00022598"/>
    </source>
</evidence>
<evidence type="ECO:0000259" key="11">
    <source>
        <dbReference type="Pfam" id="PF00133"/>
    </source>
</evidence>
<feature type="domain" description="Methionyl/Valyl/Leucyl/Isoleucyl-tRNA synthetase anticodon-binding" evidence="12">
    <location>
        <begin position="751"/>
        <end position="872"/>
    </location>
</feature>
<dbReference type="SUPFAM" id="SSF50677">
    <property type="entry name" value="ValRS/IleRS/LeuRS editing domain"/>
    <property type="match status" value="1"/>
</dbReference>
<keyword evidence="5 10" id="KW-0067">ATP-binding</keyword>
<name>A0A976ICN1_BRELC</name>
<dbReference type="Pfam" id="PF08264">
    <property type="entry name" value="Anticodon_1"/>
    <property type="match status" value="1"/>
</dbReference>
<dbReference type="GO" id="GO:0006429">
    <property type="term" value="P:leucyl-tRNA aminoacylation"/>
    <property type="evidence" value="ECO:0007669"/>
    <property type="project" value="InterPro"/>
</dbReference>
<dbReference type="PRINTS" id="PR00985">
    <property type="entry name" value="TRNASYNTHLEU"/>
</dbReference>
<gene>
    <name evidence="15" type="ORF">CCR75_006322</name>
</gene>
<dbReference type="KEGG" id="blac:94350063"/>
<evidence type="ECO:0000256" key="9">
    <source>
        <dbReference type="ARBA" id="ARBA00047469"/>
    </source>
</evidence>
<evidence type="ECO:0000256" key="4">
    <source>
        <dbReference type="ARBA" id="ARBA00022741"/>
    </source>
</evidence>
<evidence type="ECO:0000256" key="1">
    <source>
        <dbReference type="ARBA" id="ARBA00005594"/>
    </source>
</evidence>
<protein>
    <recommendedName>
        <fullName evidence="2">leucine--tRNA ligase</fullName>
        <ecNumber evidence="2">6.1.1.4</ecNumber>
    </recommendedName>
    <alternativeName>
        <fullName evidence="8">Leucyl-tRNA synthetase</fullName>
    </alternativeName>
</protein>
<dbReference type="GO" id="GO:0004823">
    <property type="term" value="F:leucine-tRNA ligase activity"/>
    <property type="evidence" value="ECO:0007669"/>
    <property type="project" value="UniProtKB-EC"/>
</dbReference>
<dbReference type="RefSeq" id="XP_067816506.1">
    <property type="nucleotide sequence ID" value="XM_067964392.1"/>
</dbReference>
<dbReference type="GO" id="GO:0005524">
    <property type="term" value="F:ATP binding"/>
    <property type="evidence" value="ECO:0007669"/>
    <property type="project" value="UniProtKB-KW"/>
</dbReference>
<evidence type="ECO:0000313" key="16">
    <source>
        <dbReference type="Proteomes" id="UP000294530"/>
    </source>
</evidence>
<evidence type="ECO:0000259" key="12">
    <source>
        <dbReference type="Pfam" id="PF08264"/>
    </source>
</evidence>
<keyword evidence="7 10" id="KW-0030">Aminoacyl-tRNA synthetase</keyword>
<dbReference type="InterPro" id="IPR009080">
    <property type="entry name" value="tRNAsynth_Ia_anticodon-bd"/>
</dbReference>
<evidence type="ECO:0000313" key="15">
    <source>
        <dbReference type="EMBL" id="TDH67007.1"/>
    </source>
</evidence>
<comment type="catalytic activity">
    <reaction evidence="9">
        <text>tRNA(Leu) + L-leucine + ATP = L-leucyl-tRNA(Leu) + AMP + diphosphate</text>
        <dbReference type="Rhea" id="RHEA:11688"/>
        <dbReference type="Rhea" id="RHEA-COMP:9613"/>
        <dbReference type="Rhea" id="RHEA-COMP:9622"/>
        <dbReference type="ChEBI" id="CHEBI:30616"/>
        <dbReference type="ChEBI" id="CHEBI:33019"/>
        <dbReference type="ChEBI" id="CHEBI:57427"/>
        <dbReference type="ChEBI" id="CHEBI:78442"/>
        <dbReference type="ChEBI" id="CHEBI:78494"/>
        <dbReference type="ChEBI" id="CHEBI:456215"/>
        <dbReference type="EC" id="6.1.1.4"/>
    </reaction>
</comment>
<dbReference type="GO" id="GO:0005739">
    <property type="term" value="C:mitochondrion"/>
    <property type="evidence" value="ECO:0007669"/>
    <property type="project" value="TreeGrafter"/>
</dbReference>
<dbReference type="HAMAP" id="MF_00049_B">
    <property type="entry name" value="Leu_tRNA_synth_B"/>
    <property type="match status" value="1"/>
</dbReference>
<dbReference type="GO" id="GO:0002161">
    <property type="term" value="F:aminoacyl-tRNA deacylase activity"/>
    <property type="evidence" value="ECO:0007669"/>
    <property type="project" value="InterPro"/>
</dbReference>
<accession>A0A976ICN1</accession>
<dbReference type="InterPro" id="IPR013155">
    <property type="entry name" value="M/V/L/I-tRNA-synth_anticd-bd"/>
</dbReference>
<evidence type="ECO:0000256" key="2">
    <source>
        <dbReference type="ARBA" id="ARBA00013164"/>
    </source>
</evidence>
<dbReference type="AlphaFoldDB" id="A0A976ICN1"/>
<feature type="domain" description="Methionyl/Leucyl tRNA synthetase" evidence="13">
    <location>
        <begin position="74"/>
        <end position="207"/>
    </location>
</feature>
<dbReference type="InterPro" id="IPR002302">
    <property type="entry name" value="Leu-tRNA-ligase"/>
</dbReference>
<evidence type="ECO:0000256" key="7">
    <source>
        <dbReference type="ARBA" id="ARBA00023146"/>
    </source>
</evidence>
<sequence>MRLLIQSERTIVRSQQKVMLRCQLYRALALRRCCSTTSSRTWKDIESKWQKKWTQPDLQPQLSDTKEPFYCLAMFPYPSGQLHMGHVRVYTISDCMARFKRMQGFDVLHPMGWDAFGLPAENAAIERGISPSEWTVANIAQAKKQLQALGIRFDWDREITTCLPAYYKWTQWLFLQMFDKGLAYRKEAFVNWDPVDKTVLANEQVDAEGKSWRSGAIVEQRSLKQWFLRITEYGDRLVDDLDKLKKWPDAVKRMQEAWIGRSKGSQVKFLVIVDASAKPISLAVFTTRVDTIFGVTFISIAPDSAKVEELRPYIPAAQRAAVDAYIAKVHAMSNNNYSTRGNNDSTNGVFSGLYVRHPLTSRQVPLYLAEYVLAHYGTGIVMGVPAHDSRDLAFARHHKLEVRSVIVSCNGATHNEDEVITDDGVLRDSDEFTGMTSAKATAAINARLVKIGTGGAMTQFRLRDWLVSRQRYWGTPVPIIHCLKCGPVGVPIEELPVELPPVGVDVAENLRGKESTDSPLARMSQWKHCKCPHCGGEAERDTDTLDTFVDSSWYYMRYCDARNNTAAFNPGKVQTWMKRKGVNLYIGGIEHAILHLLYSRFVTKFLFDQGLLTTDEPFAQLLAQGMVLGRTHKSSRSLRPLASSDYDEIIRDNHKVLVEKNTGVPVLTVWEKMSKSKKNGVDPELIRAHFGADVTRLAVLFKAPPAHELEWDEADLVGQSRWLARIWTLLDGVSVNSHQGMVLANEIEKKELRCELHGTIRRVTEALNKHQSFNVAIAELMKLSNLLGERRTQLKGSVAYKEALEALVQMLAPLAPHNAAEMFQVLRGGKESADVHAEAWPAYDISLLDRARVKLVLQVEGKPRDTIMVDHSLLENRDLDGVMLLALASSKIQRRLQGRDVHKAILVTPKKQGAHGLLNIVTTTV</sequence>
<dbReference type="InterPro" id="IPR002300">
    <property type="entry name" value="aa-tRNA-synth_Ia"/>
</dbReference>
<dbReference type="Gene3D" id="3.90.740.10">
    <property type="entry name" value="Valyl/Leucyl/Isoleucyl-tRNA synthetase, editing domain"/>
    <property type="match status" value="1"/>
</dbReference>
<dbReference type="Pfam" id="PF09334">
    <property type="entry name" value="tRNA-synt_1g"/>
    <property type="match status" value="1"/>
</dbReference>
<dbReference type="CDD" id="cd00812">
    <property type="entry name" value="LeuRS_core"/>
    <property type="match status" value="1"/>
</dbReference>
<comment type="caution">
    <text evidence="15">The sequence shown here is derived from an EMBL/GenBank/DDBJ whole genome shotgun (WGS) entry which is preliminary data.</text>
</comment>
<keyword evidence="4 10" id="KW-0547">Nucleotide-binding</keyword>
<dbReference type="Pfam" id="PF13603">
    <property type="entry name" value="tRNA-synt_1_2"/>
    <property type="match status" value="1"/>
</dbReference>
<dbReference type="PANTHER" id="PTHR43740">
    <property type="entry name" value="LEUCYL-TRNA SYNTHETASE"/>
    <property type="match status" value="1"/>
</dbReference>
<dbReference type="PANTHER" id="PTHR43740:SF2">
    <property type="entry name" value="LEUCINE--TRNA LIGASE, MITOCHONDRIAL"/>
    <property type="match status" value="1"/>
</dbReference>
<dbReference type="Gene3D" id="1.10.730.10">
    <property type="entry name" value="Isoleucyl-tRNA Synthetase, Domain 1"/>
    <property type="match status" value="1"/>
</dbReference>
<dbReference type="SUPFAM" id="SSF52374">
    <property type="entry name" value="Nucleotidylyl transferase"/>
    <property type="match status" value="1"/>
</dbReference>
<evidence type="ECO:0000256" key="6">
    <source>
        <dbReference type="ARBA" id="ARBA00022917"/>
    </source>
</evidence>
<dbReference type="FunFam" id="1.10.730.10:FF:000002">
    <property type="entry name" value="Leucine--tRNA ligase"/>
    <property type="match status" value="1"/>
</dbReference>
<dbReference type="SUPFAM" id="SSF47323">
    <property type="entry name" value="Anticodon-binding domain of a subclass of class I aminoacyl-tRNA synthetases"/>
    <property type="match status" value="1"/>
</dbReference>
<organism evidence="15 16">
    <name type="scientific">Bremia lactucae</name>
    <name type="common">Lettuce downy mildew</name>
    <dbReference type="NCBI Taxonomy" id="4779"/>
    <lineage>
        <taxon>Eukaryota</taxon>
        <taxon>Sar</taxon>
        <taxon>Stramenopiles</taxon>
        <taxon>Oomycota</taxon>
        <taxon>Peronosporomycetes</taxon>
        <taxon>Peronosporales</taxon>
        <taxon>Peronosporaceae</taxon>
        <taxon>Bremia</taxon>
    </lineage>
</organism>
<dbReference type="InterPro" id="IPR009008">
    <property type="entry name" value="Val/Leu/Ile-tRNA-synth_edit"/>
</dbReference>
<dbReference type="GO" id="GO:0032543">
    <property type="term" value="P:mitochondrial translation"/>
    <property type="evidence" value="ECO:0007669"/>
    <property type="project" value="TreeGrafter"/>
</dbReference>
<reference evidence="15 16" key="1">
    <citation type="journal article" date="2021" name="Genome Biol.">
        <title>AFLAP: assembly-free linkage analysis pipeline using k-mers from genome sequencing data.</title>
        <authorList>
            <person name="Fletcher K."/>
            <person name="Zhang L."/>
            <person name="Gil J."/>
            <person name="Han R."/>
            <person name="Cavanaugh K."/>
            <person name="Michelmore R."/>
        </authorList>
    </citation>
    <scope>NUCLEOTIDE SEQUENCE [LARGE SCALE GENOMIC DNA]</scope>
    <source>
        <strain evidence="15 16">SF5</strain>
    </source>
</reference>
<evidence type="ECO:0000256" key="5">
    <source>
        <dbReference type="ARBA" id="ARBA00022840"/>
    </source>
</evidence>
<keyword evidence="6 10" id="KW-0648">Protein biosynthesis</keyword>
<dbReference type="CDD" id="cd07958">
    <property type="entry name" value="Anticodon_Ia_Leu_BEm"/>
    <property type="match status" value="1"/>
</dbReference>
<keyword evidence="3 10" id="KW-0436">Ligase</keyword>
<evidence type="ECO:0000256" key="8">
    <source>
        <dbReference type="ARBA" id="ARBA00030520"/>
    </source>
</evidence>
<dbReference type="NCBIfam" id="TIGR00396">
    <property type="entry name" value="leuS_bact"/>
    <property type="match status" value="1"/>
</dbReference>
<evidence type="ECO:0000259" key="14">
    <source>
        <dbReference type="Pfam" id="PF13603"/>
    </source>
</evidence>
<comment type="similarity">
    <text evidence="1 10">Belongs to the class-I aminoacyl-tRNA synthetase family.</text>
</comment>
<feature type="domain" description="Leucyl-tRNA synthetase editing" evidence="14">
    <location>
        <begin position="257"/>
        <end position="447"/>
    </location>
</feature>
<dbReference type="Pfam" id="PF00133">
    <property type="entry name" value="tRNA-synt_1"/>
    <property type="match status" value="1"/>
</dbReference>
<dbReference type="GeneID" id="94350063"/>
<proteinExistence type="inferred from homology"/>
<dbReference type="Gene3D" id="3.40.50.620">
    <property type="entry name" value="HUPs"/>
    <property type="match status" value="2"/>
</dbReference>
<evidence type="ECO:0000256" key="10">
    <source>
        <dbReference type="RuleBase" id="RU363035"/>
    </source>
</evidence>
<evidence type="ECO:0000259" key="13">
    <source>
        <dbReference type="Pfam" id="PF09334"/>
    </source>
</evidence>
<dbReference type="PROSITE" id="PS00178">
    <property type="entry name" value="AA_TRNA_LIGASE_I"/>
    <property type="match status" value="1"/>
</dbReference>
<keyword evidence="16" id="KW-1185">Reference proteome</keyword>
<feature type="domain" description="Aminoacyl-tRNA synthetase class Ia" evidence="11">
    <location>
        <begin position="462"/>
        <end position="639"/>
    </location>
</feature>
<dbReference type="InterPro" id="IPR025709">
    <property type="entry name" value="Leu_tRNA-synth_edit"/>
</dbReference>
<dbReference type="EC" id="6.1.1.4" evidence="2"/>
<dbReference type="EMBL" id="SHOA02000014">
    <property type="protein sequence ID" value="TDH67007.1"/>
    <property type="molecule type" value="Genomic_DNA"/>
</dbReference>
<dbReference type="InterPro" id="IPR014729">
    <property type="entry name" value="Rossmann-like_a/b/a_fold"/>
</dbReference>
<dbReference type="Proteomes" id="UP000294530">
    <property type="component" value="Unassembled WGS sequence"/>
</dbReference>